<dbReference type="Pfam" id="PF23770">
    <property type="entry name" value="Beta-prop_RIG_1st"/>
    <property type="match status" value="1"/>
</dbReference>
<feature type="region of interest" description="Disordered" evidence="1">
    <location>
        <begin position="171"/>
        <end position="198"/>
    </location>
</feature>
<evidence type="ECO:0000259" key="2">
    <source>
        <dbReference type="Pfam" id="PF23770"/>
    </source>
</evidence>
<dbReference type="GO" id="GO:0003730">
    <property type="term" value="F:mRNA 3'-UTR binding"/>
    <property type="evidence" value="ECO:0007669"/>
    <property type="project" value="TreeGrafter"/>
</dbReference>
<evidence type="ECO:0000313" key="4">
    <source>
        <dbReference type="Proteomes" id="UP000075901"/>
    </source>
</evidence>
<reference evidence="3" key="2">
    <citation type="submission" date="2020-05" db="UniProtKB">
        <authorList>
            <consortium name="EnsemblMetazoa"/>
        </authorList>
    </citation>
    <scope>IDENTIFICATION</scope>
    <source>
        <strain evidence="3">maculatus3</strain>
    </source>
</reference>
<dbReference type="GO" id="GO:0032797">
    <property type="term" value="C:SMN complex"/>
    <property type="evidence" value="ECO:0007669"/>
    <property type="project" value="TreeGrafter"/>
</dbReference>
<organism evidence="3 4">
    <name type="scientific">Anopheles maculatus</name>
    <dbReference type="NCBI Taxonomy" id="74869"/>
    <lineage>
        <taxon>Eukaryota</taxon>
        <taxon>Metazoa</taxon>
        <taxon>Ecdysozoa</taxon>
        <taxon>Arthropoda</taxon>
        <taxon>Hexapoda</taxon>
        <taxon>Insecta</taxon>
        <taxon>Pterygota</taxon>
        <taxon>Neoptera</taxon>
        <taxon>Endopterygota</taxon>
        <taxon>Diptera</taxon>
        <taxon>Nematocera</taxon>
        <taxon>Culicoidea</taxon>
        <taxon>Culicidae</taxon>
        <taxon>Anophelinae</taxon>
        <taxon>Anopheles</taxon>
        <taxon>Anopheles maculatus group</taxon>
    </lineage>
</organism>
<dbReference type="EnsemblMetazoa" id="AMAM015094-RA">
    <property type="protein sequence ID" value="AMAM015094-PA"/>
    <property type="gene ID" value="AMAM015094"/>
</dbReference>
<evidence type="ECO:0000313" key="3">
    <source>
        <dbReference type="EnsemblMetazoa" id="AMAM015094-PA"/>
    </source>
</evidence>
<sequence length="256" mass="29308">MTPGFFRNKTVVTMEPSPVDRDVFMAGMKDGLIQIFSIKKMAILHTLRGHDKEIVSVACMRVPVLKKTVWRREDKTLDCKEGDTGSATKSVVQNRPKKQARKKGQVVAEESDCFDIYDFNESLEEFGTIVDRESLDDKNDQFREKTKTGEGFNFLEACENLKEDILKAANRRDEEEENDETGERSAIAQAEFNTDDENELDDCEKLRDYVVVGNDDGEANAELNEEHDEVDYKLILVSGSRENIVWFWDYETGLPI</sequence>
<dbReference type="InterPro" id="IPR052640">
    <property type="entry name" value="Gemin-5"/>
</dbReference>
<name>A0A182SWX3_9DIPT</name>
<dbReference type="InterPro" id="IPR036322">
    <property type="entry name" value="WD40_repeat_dom_sf"/>
</dbReference>
<dbReference type="PANTHER" id="PTHR46362:SF1">
    <property type="entry name" value="GEM-ASSOCIATED PROTEIN 5"/>
    <property type="match status" value="1"/>
</dbReference>
<proteinExistence type="predicted"/>
<dbReference type="VEuPathDB" id="VectorBase:AMAM015094"/>
<evidence type="ECO:0000256" key="1">
    <source>
        <dbReference type="SAM" id="MobiDB-lite"/>
    </source>
</evidence>
<protein>
    <recommendedName>
        <fullName evidence="2">Gem-associated protein 5 first beta-propeller domain-containing protein</fullName>
    </recommendedName>
</protein>
<accession>A0A182SWX3</accession>
<dbReference type="Gene3D" id="2.130.10.10">
    <property type="entry name" value="YVTN repeat-like/Quinoprotein amine dehydrogenase"/>
    <property type="match status" value="1"/>
</dbReference>
<dbReference type="InterPro" id="IPR056432">
    <property type="entry name" value="Beta-prop_GEMI5_1st"/>
</dbReference>
<dbReference type="GO" id="GO:0005634">
    <property type="term" value="C:nucleus"/>
    <property type="evidence" value="ECO:0007669"/>
    <property type="project" value="TreeGrafter"/>
</dbReference>
<reference evidence="4" key="1">
    <citation type="submission" date="2013-09" db="EMBL/GenBank/DDBJ databases">
        <title>The Genome Sequence of Anopheles maculatus species B.</title>
        <authorList>
            <consortium name="The Broad Institute Genomics Platform"/>
            <person name="Neafsey D.E."/>
            <person name="Besansky N."/>
            <person name="Howell P."/>
            <person name="Walton C."/>
            <person name="Young S.K."/>
            <person name="Zeng Q."/>
            <person name="Gargeya S."/>
            <person name="Fitzgerald M."/>
            <person name="Haas B."/>
            <person name="Abouelleil A."/>
            <person name="Allen A.W."/>
            <person name="Alvarado L."/>
            <person name="Arachchi H.M."/>
            <person name="Berlin A.M."/>
            <person name="Chapman S.B."/>
            <person name="Gainer-Dewar J."/>
            <person name="Goldberg J."/>
            <person name="Griggs A."/>
            <person name="Gujja S."/>
            <person name="Hansen M."/>
            <person name="Howarth C."/>
            <person name="Imamovic A."/>
            <person name="Ireland A."/>
            <person name="Larimer J."/>
            <person name="McCowan C."/>
            <person name="Murphy C."/>
            <person name="Pearson M."/>
            <person name="Poon T.W."/>
            <person name="Priest M."/>
            <person name="Roberts A."/>
            <person name="Saif S."/>
            <person name="Shea T."/>
            <person name="Sisk P."/>
            <person name="Sykes S."/>
            <person name="Wortman J."/>
            <person name="Nusbaum C."/>
            <person name="Birren B."/>
        </authorList>
    </citation>
    <scope>NUCLEOTIDE SEQUENCE [LARGE SCALE GENOMIC DNA]</scope>
    <source>
        <strain evidence="4">maculatus3</strain>
    </source>
</reference>
<dbReference type="PANTHER" id="PTHR46362">
    <property type="entry name" value="GEM-ASSOCIATED PROTEIN 5"/>
    <property type="match status" value="1"/>
</dbReference>
<dbReference type="InterPro" id="IPR015943">
    <property type="entry name" value="WD40/YVTN_repeat-like_dom_sf"/>
</dbReference>
<dbReference type="Proteomes" id="UP000075901">
    <property type="component" value="Unassembled WGS sequence"/>
</dbReference>
<keyword evidence="4" id="KW-1185">Reference proteome</keyword>
<dbReference type="SUPFAM" id="SSF50978">
    <property type="entry name" value="WD40 repeat-like"/>
    <property type="match status" value="1"/>
</dbReference>
<feature type="domain" description="Gem-associated protein 5 first beta-propeller" evidence="2">
    <location>
        <begin position="7"/>
        <end position="179"/>
    </location>
</feature>
<dbReference type="GO" id="GO:0000387">
    <property type="term" value="P:spliceosomal snRNP assembly"/>
    <property type="evidence" value="ECO:0007669"/>
    <property type="project" value="TreeGrafter"/>
</dbReference>
<dbReference type="AlphaFoldDB" id="A0A182SWX3"/>